<evidence type="ECO:0000313" key="3">
    <source>
        <dbReference type="Proteomes" id="UP001158576"/>
    </source>
</evidence>
<accession>A0ABN7SS78</accession>
<gene>
    <name evidence="2" type="ORF">OKIOD_LOCUS11559</name>
</gene>
<evidence type="ECO:0000256" key="1">
    <source>
        <dbReference type="ARBA" id="ARBA00023002"/>
    </source>
</evidence>
<dbReference type="SUPFAM" id="SSF51735">
    <property type="entry name" value="NAD(P)-binding Rossmann-fold domains"/>
    <property type="match status" value="1"/>
</dbReference>
<keyword evidence="1" id="KW-0560">Oxidoreductase</keyword>
<dbReference type="PRINTS" id="PR00081">
    <property type="entry name" value="GDHRDH"/>
</dbReference>
<dbReference type="PANTHER" id="PTHR43658:SF8">
    <property type="entry name" value="17-BETA-HYDROXYSTEROID DEHYDROGENASE 14-RELATED"/>
    <property type="match status" value="1"/>
</dbReference>
<dbReference type="Pfam" id="PF13561">
    <property type="entry name" value="adh_short_C2"/>
    <property type="match status" value="1"/>
</dbReference>
<reference evidence="2 3" key="1">
    <citation type="submission" date="2021-04" db="EMBL/GenBank/DDBJ databases">
        <authorList>
            <person name="Bliznina A."/>
        </authorList>
    </citation>
    <scope>NUCLEOTIDE SEQUENCE [LARGE SCALE GENOMIC DNA]</scope>
</reference>
<dbReference type="CDD" id="cd05369">
    <property type="entry name" value="TER_DECR_SDR_a"/>
    <property type="match status" value="1"/>
</dbReference>
<keyword evidence="3" id="KW-1185">Reference proteome</keyword>
<proteinExistence type="predicted"/>
<dbReference type="Gene3D" id="3.40.50.720">
    <property type="entry name" value="NAD(P)-binding Rossmann-like Domain"/>
    <property type="match status" value="1"/>
</dbReference>
<dbReference type="Proteomes" id="UP001158576">
    <property type="component" value="Chromosome 1"/>
</dbReference>
<dbReference type="InterPro" id="IPR002347">
    <property type="entry name" value="SDR_fam"/>
</dbReference>
<protein>
    <submittedName>
        <fullName evidence="2">Oidioi.mRNA.OKI2018_I69.chr1.g2794.t1.cds</fullName>
    </submittedName>
</protein>
<name>A0ABN7SS78_OIKDI</name>
<sequence>MPQAASFPIKKNVMLPEGTFDGKVAFITGGGTGLGKGMATALSSLGATVAITGRREAVLKSAAEEIEEKTGNQVLFTSCDVRDPVAVKEAVQHIVDNSSVPDIVINNAAGNFISPTERLSTNAFSSIIDIVLKGSINVTLETGKRAIAANKPCVFLAITTHYTKYGSGFVVPSACAKSGVETLHQSLAVEWGRYGMRFNCIAPGPIYTEGAFSRLDPTGDFINEGVKGIPTGRLGEVEEIANLATYLVSDYASWLSGDTVVFDGGEFNALAGEMNGLRRVKDEEWDLMAKLIKKSHAEQKNKSK</sequence>
<organism evidence="2 3">
    <name type="scientific">Oikopleura dioica</name>
    <name type="common">Tunicate</name>
    <dbReference type="NCBI Taxonomy" id="34765"/>
    <lineage>
        <taxon>Eukaryota</taxon>
        <taxon>Metazoa</taxon>
        <taxon>Chordata</taxon>
        <taxon>Tunicata</taxon>
        <taxon>Appendicularia</taxon>
        <taxon>Copelata</taxon>
        <taxon>Oikopleuridae</taxon>
        <taxon>Oikopleura</taxon>
    </lineage>
</organism>
<dbReference type="PANTHER" id="PTHR43658">
    <property type="entry name" value="SHORT-CHAIN DEHYDROGENASE/REDUCTASE"/>
    <property type="match status" value="1"/>
</dbReference>
<evidence type="ECO:0000313" key="2">
    <source>
        <dbReference type="EMBL" id="CAG5106331.1"/>
    </source>
</evidence>
<dbReference type="EMBL" id="OU015566">
    <property type="protein sequence ID" value="CAG5106331.1"/>
    <property type="molecule type" value="Genomic_DNA"/>
</dbReference>
<dbReference type="InterPro" id="IPR036291">
    <property type="entry name" value="NAD(P)-bd_dom_sf"/>
</dbReference>